<evidence type="ECO:0000256" key="2">
    <source>
        <dbReference type="ARBA" id="ARBA00023125"/>
    </source>
</evidence>
<dbReference type="InterPro" id="IPR000843">
    <property type="entry name" value="HTH_LacI"/>
</dbReference>
<dbReference type="AlphaFoldDB" id="A0A9D1TWV0"/>
<dbReference type="PANTHER" id="PTHR30146">
    <property type="entry name" value="LACI-RELATED TRANSCRIPTIONAL REPRESSOR"/>
    <property type="match status" value="1"/>
</dbReference>
<evidence type="ECO:0000313" key="5">
    <source>
        <dbReference type="EMBL" id="HIW09691.1"/>
    </source>
</evidence>
<organism evidence="5 6">
    <name type="scientific">Candidatus Faecalibacterium intestinigallinarum</name>
    <dbReference type="NCBI Taxonomy" id="2838581"/>
    <lineage>
        <taxon>Bacteria</taxon>
        <taxon>Bacillati</taxon>
        <taxon>Bacillota</taxon>
        <taxon>Clostridia</taxon>
        <taxon>Eubacteriales</taxon>
        <taxon>Oscillospiraceae</taxon>
        <taxon>Faecalibacterium</taxon>
    </lineage>
</organism>
<comment type="caution">
    <text evidence="5">The sequence shown here is derived from an EMBL/GenBank/DDBJ whole genome shotgun (WGS) entry which is preliminary data.</text>
</comment>
<reference evidence="5" key="2">
    <citation type="submission" date="2021-04" db="EMBL/GenBank/DDBJ databases">
        <authorList>
            <person name="Gilroy R."/>
        </authorList>
    </citation>
    <scope>NUCLEOTIDE SEQUENCE</scope>
    <source>
        <strain evidence="5">ChiHcolR34-3080</strain>
    </source>
</reference>
<dbReference type="SUPFAM" id="SSF47413">
    <property type="entry name" value="lambda repressor-like DNA-binding domains"/>
    <property type="match status" value="1"/>
</dbReference>
<dbReference type="EMBL" id="DXHQ01000115">
    <property type="protein sequence ID" value="HIW09691.1"/>
    <property type="molecule type" value="Genomic_DNA"/>
</dbReference>
<dbReference type="CDD" id="cd01392">
    <property type="entry name" value="HTH_LacI"/>
    <property type="match status" value="1"/>
</dbReference>
<dbReference type="GO" id="GO:0003700">
    <property type="term" value="F:DNA-binding transcription factor activity"/>
    <property type="evidence" value="ECO:0007669"/>
    <property type="project" value="TreeGrafter"/>
</dbReference>
<gene>
    <name evidence="5" type="ORF">H9890_09875</name>
</gene>
<evidence type="ECO:0000256" key="1">
    <source>
        <dbReference type="ARBA" id="ARBA00023015"/>
    </source>
</evidence>
<keyword evidence="2 5" id="KW-0238">DNA-binding</keyword>
<sequence length="328" mass="36433">MAKTVRMSDIAKRLGVSTVSVSKGLAGKDGVSEELRARILAAAQEMGYQMPTRAQQHSGGKSIGIVVADRFFNENAFYYSLYRCVLNCAAAADLSVLMEIVFPQAEKNCTMPTFLVNHKVDGLIFMGEIDRRYLAAAIQHGLPFMLLDFYDDAIAADCVLSDNTSGSYMITEHLIETGRRNIAFVGSVLSTSSIMDRYLGYVKALLRARLPVRPDWLIEDRDSRGIFIPITLPVEMPDAFVCNCDEVAFNVVETLKRRGYRVPQDVAVTGYDDFRYSTICNPPLTTHRVDVEAMARTVVAQLCRKMAHKQPLAPTVVIPGAFVRREST</sequence>
<dbReference type="CDD" id="cd19974">
    <property type="entry name" value="PBP1_LacI-like"/>
    <property type="match status" value="1"/>
</dbReference>
<dbReference type="Gene3D" id="1.10.260.40">
    <property type="entry name" value="lambda repressor-like DNA-binding domains"/>
    <property type="match status" value="1"/>
</dbReference>
<dbReference type="InterPro" id="IPR028082">
    <property type="entry name" value="Peripla_BP_I"/>
</dbReference>
<dbReference type="PROSITE" id="PS50932">
    <property type="entry name" value="HTH_LACI_2"/>
    <property type="match status" value="1"/>
</dbReference>
<feature type="domain" description="HTH lacI-type" evidence="4">
    <location>
        <begin position="5"/>
        <end position="59"/>
    </location>
</feature>
<dbReference type="SUPFAM" id="SSF53822">
    <property type="entry name" value="Periplasmic binding protein-like I"/>
    <property type="match status" value="1"/>
</dbReference>
<dbReference type="Pfam" id="PF00356">
    <property type="entry name" value="LacI"/>
    <property type="match status" value="1"/>
</dbReference>
<dbReference type="PANTHER" id="PTHR30146:SF154">
    <property type="entry name" value="TRANSCRIPTION REGULATOR, MEMBER OF GALR FAMILY"/>
    <property type="match status" value="1"/>
</dbReference>
<dbReference type="Gene3D" id="3.40.50.2300">
    <property type="match status" value="2"/>
</dbReference>
<dbReference type="Pfam" id="PF13377">
    <property type="entry name" value="Peripla_BP_3"/>
    <property type="match status" value="1"/>
</dbReference>
<dbReference type="InterPro" id="IPR010982">
    <property type="entry name" value="Lambda_DNA-bd_dom_sf"/>
</dbReference>
<evidence type="ECO:0000313" key="6">
    <source>
        <dbReference type="Proteomes" id="UP000823933"/>
    </source>
</evidence>
<dbReference type="GO" id="GO:0000976">
    <property type="term" value="F:transcription cis-regulatory region binding"/>
    <property type="evidence" value="ECO:0007669"/>
    <property type="project" value="TreeGrafter"/>
</dbReference>
<evidence type="ECO:0000259" key="4">
    <source>
        <dbReference type="PROSITE" id="PS50932"/>
    </source>
</evidence>
<dbReference type="SMART" id="SM00354">
    <property type="entry name" value="HTH_LACI"/>
    <property type="match status" value="1"/>
</dbReference>
<keyword evidence="3" id="KW-0804">Transcription</keyword>
<accession>A0A9D1TWV0</accession>
<proteinExistence type="predicted"/>
<keyword evidence="1" id="KW-0805">Transcription regulation</keyword>
<dbReference type="InterPro" id="IPR046335">
    <property type="entry name" value="LacI/GalR-like_sensor"/>
</dbReference>
<protein>
    <submittedName>
        <fullName evidence="5">LacI family DNA-binding transcriptional regulator</fullName>
    </submittedName>
</protein>
<dbReference type="Proteomes" id="UP000823933">
    <property type="component" value="Unassembled WGS sequence"/>
</dbReference>
<evidence type="ECO:0000256" key="3">
    <source>
        <dbReference type="ARBA" id="ARBA00023163"/>
    </source>
</evidence>
<reference evidence="5" key="1">
    <citation type="journal article" date="2021" name="PeerJ">
        <title>Extensive microbial diversity within the chicken gut microbiome revealed by metagenomics and culture.</title>
        <authorList>
            <person name="Gilroy R."/>
            <person name="Ravi A."/>
            <person name="Getino M."/>
            <person name="Pursley I."/>
            <person name="Horton D.L."/>
            <person name="Alikhan N.F."/>
            <person name="Baker D."/>
            <person name="Gharbi K."/>
            <person name="Hall N."/>
            <person name="Watson M."/>
            <person name="Adriaenssens E.M."/>
            <person name="Foster-Nyarko E."/>
            <person name="Jarju S."/>
            <person name="Secka A."/>
            <person name="Antonio M."/>
            <person name="Oren A."/>
            <person name="Chaudhuri R.R."/>
            <person name="La Ragione R."/>
            <person name="Hildebrand F."/>
            <person name="Pallen M.J."/>
        </authorList>
    </citation>
    <scope>NUCLEOTIDE SEQUENCE</scope>
    <source>
        <strain evidence="5">ChiHcolR34-3080</strain>
    </source>
</reference>
<name>A0A9D1TWV0_9FIRM</name>